<evidence type="ECO:0000256" key="6">
    <source>
        <dbReference type="ARBA" id="ARBA00023136"/>
    </source>
</evidence>
<dbReference type="Pfam" id="PF00528">
    <property type="entry name" value="BPD_transp_1"/>
    <property type="match status" value="1"/>
</dbReference>
<evidence type="ECO:0000259" key="8">
    <source>
        <dbReference type="PROSITE" id="PS50928"/>
    </source>
</evidence>
<keyword evidence="5 7" id="KW-1133">Transmembrane helix</keyword>
<feature type="transmembrane region" description="Helical" evidence="7">
    <location>
        <begin position="150"/>
        <end position="171"/>
    </location>
</feature>
<evidence type="ECO:0000256" key="2">
    <source>
        <dbReference type="ARBA" id="ARBA00022448"/>
    </source>
</evidence>
<comment type="subcellular location">
    <subcellularLocation>
        <location evidence="1 7">Cell membrane</location>
        <topology evidence="1 7">Multi-pass membrane protein</topology>
    </subcellularLocation>
</comment>
<comment type="caution">
    <text evidence="9">The sequence shown here is derived from an EMBL/GenBank/DDBJ whole genome shotgun (WGS) entry which is preliminary data.</text>
</comment>
<feature type="transmembrane region" description="Helical" evidence="7">
    <location>
        <begin position="255"/>
        <end position="276"/>
    </location>
</feature>
<dbReference type="CDD" id="cd06261">
    <property type="entry name" value="TM_PBP2"/>
    <property type="match status" value="1"/>
</dbReference>
<evidence type="ECO:0000256" key="7">
    <source>
        <dbReference type="RuleBase" id="RU363032"/>
    </source>
</evidence>
<evidence type="ECO:0000313" key="10">
    <source>
        <dbReference type="Proteomes" id="UP000309676"/>
    </source>
</evidence>
<dbReference type="GO" id="GO:0005886">
    <property type="term" value="C:plasma membrane"/>
    <property type="evidence" value="ECO:0007669"/>
    <property type="project" value="UniProtKB-SubCell"/>
</dbReference>
<feature type="transmembrane region" description="Helical" evidence="7">
    <location>
        <begin position="90"/>
        <end position="110"/>
    </location>
</feature>
<evidence type="ECO:0000256" key="4">
    <source>
        <dbReference type="ARBA" id="ARBA00022692"/>
    </source>
</evidence>
<dbReference type="PANTHER" id="PTHR43744">
    <property type="entry name" value="ABC TRANSPORTER PERMEASE PROTEIN MG189-RELATED-RELATED"/>
    <property type="match status" value="1"/>
</dbReference>
<dbReference type="PANTHER" id="PTHR43744:SF12">
    <property type="entry name" value="ABC TRANSPORTER PERMEASE PROTEIN MG189-RELATED"/>
    <property type="match status" value="1"/>
</dbReference>
<accession>A0A5R9GFJ5</accession>
<feature type="transmembrane region" description="Helical" evidence="7">
    <location>
        <begin position="25"/>
        <end position="45"/>
    </location>
</feature>
<sequence length="292" mass="33181">MSQTTSSGPSYFEGRRNRERIRKTLIFILLIVGSASFLMPLWWMLQTSLKSLEEIVQYPPTWWPEKFVWSNYTETWAAGNFTRYTWNTTIIAFFVVIGQVLSNSFIAYGFAKIKFPGRGPLFLIILGTMTIPGFVTMIPTYLLFSKIGWVGSYLPLIVPAFFGGAFQIFLFRQYFMTIPNDLVEAAKIDGANHVYVWARLMVPLSKPVMATIAIMAFNGAWNDFLGPLIYVASEDMYTLQIGLQAFKVSSGVNQWHYLMAGSVLVLLPVLVLFFFFQRYFIEGMNISAGTKG</sequence>
<feature type="transmembrane region" description="Helical" evidence="7">
    <location>
        <begin position="122"/>
        <end position="144"/>
    </location>
</feature>
<name>A0A5R9GFJ5_9BACL</name>
<reference evidence="9 10" key="1">
    <citation type="submission" date="2019-05" db="EMBL/GenBank/DDBJ databases">
        <authorList>
            <person name="Narsing Rao M.P."/>
            <person name="Li W.J."/>
        </authorList>
    </citation>
    <scope>NUCLEOTIDE SEQUENCE [LARGE SCALE GENOMIC DNA]</scope>
    <source>
        <strain evidence="9 10">SYSU_K30003</strain>
    </source>
</reference>
<keyword evidence="6 7" id="KW-0472">Membrane</keyword>
<protein>
    <submittedName>
        <fullName evidence="9">Carbohydrate ABC transporter permease</fullName>
    </submittedName>
</protein>
<dbReference type="EMBL" id="VCIW01000003">
    <property type="protein sequence ID" value="TLS52930.1"/>
    <property type="molecule type" value="Genomic_DNA"/>
</dbReference>
<dbReference type="RefSeq" id="WP_138193171.1">
    <property type="nucleotide sequence ID" value="NZ_VCIW01000003.1"/>
</dbReference>
<dbReference type="AlphaFoldDB" id="A0A5R9GFJ5"/>
<proteinExistence type="inferred from homology"/>
<dbReference type="InterPro" id="IPR035906">
    <property type="entry name" value="MetI-like_sf"/>
</dbReference>
<evidence type="ECO:0000256" key="5">
    <source>
        <dbReference type="ARBA" id="ARBA00022989"/>
    </source>
</evidence>
<dbReference type="GO" id="GO:0055085">
    <property type="term" value="P:transmembrane transport"/>
    <property type="evidence" value="ECO:0007669"/>
    <property type="project" value="InterPro"/>
</dbReference>
<dbReference type="PROSITE" id="PS50928">
    <property type="entry name" value="ABC_TM1"/>
    <property type="match status" value="1"/>
</dbReference>
<organism evidence="9 10">
    <name type="scientific">Paenibacillus antri</name>
    <dbReference type="NCBI Taxonomy" id="2582848"/>
    <lineage>
        <taxon>Bacteria</taxon>
        <taxon>Bacillati</taxon>
        <taxon>Bacillota</taxon>
        <taxon>Bacilli</taxon>
        <taxon>Bacillales</taxon>
        <taxon>Paenibacillaceae</taxon>
        <taxon>Paenibacillus</taxon>
    </lineage>
</organism>
<dbReference type="OrthoDB" id="9771544at2"/>
<evidence type="ECO:0000256" key="1">
    <source>
        <dbReference type="ARBA" id="ARBA00004651"/>
    </source>
</evidence>
<keyword evidence="4 7" id="KW-0812">Transmembrane</keyword>
<keyword evidence="3" id="KW-1003">Cell membrane</keyword>
<dbReference type="Gene3D" id="1.10.3720.10">
    <property type="entry name" value="MetI-like"/>
    <property type="match status" value="1"/>
</dbReference>
<gene>
    <name evidence="9" type="ORF">FE782_06030</name>
</gene>
<evidence type="ECO:0000313" key="9">
    <source>
        <dbReference type="EMBL" id="TLS52930.1"/>
    </source>
</evidence>
<comment type="similarity">
    <text evidence="7">Belongs to the binding-protein-dependent transport system permease family.</text>
</comment>
<keyword evidence="10" id="KW-1185">Reference proteome</keyword>
<keyword evidence="2 7" id="KW-0813">Transport</keyword>
<dbReference type="SUPFAM" id="SSF161098">
    <property type="entry name" value="MetI-like"/>
    <property type="match status" value="1"/>
</dbReference>
<dbReference type="Proteomes" id="UP000309676">
    <property type="component" value="Unassembled WGS sequence"/>
</dbReference>
<evidence type="ECO:0000256" key="3">
    <source>
        <dbReference type="ARBA" id="ARBA00022475"/>
    </source>
</evidence>
<feature type="domain" description="ABC transmembrane type-1" evidence="8">
    <location>
        <begin position="85"/>
        <end position="276"/>
    </location>
</feature>
<dbReference type="InterPro" id="IPR000515">
    <property type="entry name" value="MetI-like"/>
</dbReference>